<dbReference type="InterPro" id="IPR029058">
    <property type="entry name" value="AB_hydrolase_fold"/>
</dbReference>
<comment type="caution">
    <text evidence="1">The sequence shown here is derived from an EMBL/GenBank/DDBJ whole genome shotgun (WGS) entry which is preliminary data.</text>
</comment>
<gene>
    <name evidence="1" type="ORF">WG66_18767</name>
</gene>
<evidence type="ECO:0000313" key="2">
    <source>
        <dbReference type="Proteomes" id="UP000054988"/>
    </source>
</evidence>
<evidence type="ECO:0000313" key="1">
    <source>
        <dbReference type="EMBL" id="KTB28564.1"/>
    </source>
</evidence>
<dbReference type="Gene3D" id="3.40.50.1820">
    <property type="entry name" value="alpha/beta hydrolase"/>
    <property type="match status" value="1"/>
</dbReference>
<dbReference type="Proteomes" id="UP000054988">
    <property type="component" value="Unassembled WGS sequence"/>
</dbReference>
<organism evidence="1 2">
    <name type="scientific">Moniliophthora roreri</name>
    <name type="common">Frosty pod rot fungus</name>
    <name type="synonym">Monilia roreri</name>
    <dbReference type="NCBI Taxonomy" id="221103"/>
    <lineage>
        <taxon>Eukaryota</taxon>
        <taxon>Fungi</taxon>
        <taxon>Dikarya</taxon>
        <taxon>Basidiomycota</taxon>
        <taxon>Agaricomycotina</taxon>
        <taxon>Agaricomycetes</taxon>
        <taxon>Agaricomycetidae</taxon>
        <taxon>Agaricales</taxon>
        <taxon>Marasmiineae</taxon>
        <taxon>Marasmiaceae</taxon>
        <taxon>Moniliophthora</taxon>
    </lineage>
</organism>
<protein>
    <submittedName>
        <fullName evidence="1">Uncharacterized protein</fullName>
    </submittedName>
</protein>
<proteinExistence type="predicted"/>
<dbReference type="eggNOG" id="ENOG502SNPR">
    <property type="taxonomic scope" value="Eukaryota"/>
</dbReference>
<dbReference type="EMBL" id="LATX01002469">
    <property type="protein sequence ID" value="KTB28564.1"/>
    <property type="molecule type" value="Genomic_DNA"/>
</dbReference>
<dbReference type="SUPFAM" id="SSF53474">
    <property type="entry name" value="alpha/beta-Hydrolases"/>
    <property type="match status" value="1"/>
</dbReference>
<name>A0A0W0EWY5_MONRR</name>
<reference evidence="1 2" key="1">
    <citation type="submission" date="2015-12" db="EMBL/GenBank/DDBJ databases">
        <title>Draft genome sequence of Moniliophthora roreri, the causal agent of frosty pod rot of cacao.</title>
        <authorList>
            <person name="Aime M.C."/>
            <person name="Diaz-Valderrama J.R."/>
            <person name="Kijpornyongpan T."/>
            <person name="Phillips-Mora W."/>
        </authorList>
    </citation>
    <scope>NUCLEOTIDE SEQUENCE [LARGE SCALE GENOMIC DNA]</scope>
    <source>
        <strain evidence="1 2">MCA 2952</strain>
    </source>
</reference>
<dbReference type="AlphaFoldDB" id="A0A0W0EWY5"/>
<sequence>MAFSAILVDNASGVELSYLDSGAPSYSPYTTIFAVHGMIFTSAIFSKVIDIAASNDIRFVAINRRAFPGSTSYTPEELRVVTNPSSTQSEKDAFMEARGHEIAIFIDTFIQKFDLPPLSADGMSGGVAILGWSIGSSHAAAAVASSSTLPSDIRARLSRYLRSLIFYEAAPMIIGLPPPPQSWLPLTDEQIPRESRLLAFAQWATSFFDHGDLSTRNLDQLSWVVASPNHIPTFFTFGADVLKTVATFDDLVAGVDVPYTHHFSNQLSTVYRKAFFSREIADIFPHLKRSILCGDKTGAFGIAGLWAVQDDETVFGGWTRIEYKLAEGINHFIHWVDPEKALRLFMDLL</sequence>
<accession>A0A0W0EWY5</accession>